<dbReference type="RefSeq" id="WP_267281564.1">
    <property type="nucleotide sequence ID" value="NZ_JAOVZV010000014.1"/>
</dbReference>
<protein>
    <submittedName>
        <fullName evidence="1">Uncharacterized protein</fullName>
    </submittedName>
</protein>
<keyword evidence="2" id="KW-1185">Reference proteome</keyword>
<sequence length="226" mass="24279">MAAAKCNITFNIDYISSKPIQSATATYKHKISGATNVFSIVPVPLSGQSVHLPEISTPGDYELVITLTSEDGIDTTKTSSFKIGNCKGSGDGKVFWNHATIGDDTWKSKINFLIKKNEVVVVETTTAGVGYIDPIEQWESFTAQVGDKIEFSTNLITSGSKGNTIGNMFTYSTTGTTGMVNVMGPTALNPLLMNSQQIGPTNGTKRTFTFTVESGLNYALGTNYFQ</sequence>
<dbReference type="EMBL" id="JAOVZV010000014">
    <property type="protein sequence ID" value="MCX8533043.1"/>
    <property type="molecule type" value="Genomic_DNA"/>
</dbReference>
<comment type="caution">
    <text evidence="1">The sequence shown here is derived from an EMBL/GenBank/DDBJ whole genome shotgun (WGS) entry which is preliminary data.</text>
</comment>
<organism evidence="1 2">
    <name type="scientific">Chryseobacterium luquanense</name>
    <dbReference type="NCBI Taxonomy" id="2983766"/>
    <lineage>
        <taxon>Bacteria</taxon>
        <taxon>Pseudomonadati</taxon>
        <taxon>Bacteroidota</taxon>
        <taxon>Flavobacteriia</taxon>
        <taxon>Flavobacteriales</taxon>
        <taxon>Weeksellaceae</taxon>
        <taxon>Chryseobacterium group</taxon>
        <taxon>Chryseobacterium</taxon>
    </lineage>
</organism>
<proteinExistence type="predicted"/>
<reference evidence="1" key="1">
    <citation type="submission" date="2022-10" db="EMBL/GenBank/DDBJ databases">
        <title>Chryseobacterium sp. nov., a novel bacterial species.</title>
        <authorList>
            <person name="Cao Y."/>
        </authorList>
    </citation>
    <scope>NUCLEOTIDE SEQUENCE</scope>
    <source>
        <strain evidence="1">KC 927</strain>
    </source>
</reference>
<gene>
    <name evidence="1" type="ORF">OEA66_11850</name>
</gene>
<accession>A0ABT3Y4H9</accession>
<name>A0ABT3Y4H9_9FLAO</name>
<evidence type="ECO:0000313" key="1">
    <source>
        <dbReference type="EMBL" id="MCX8533043.1"/>
    </source>
</evidence>
<evidence type="ECO:0000313" key="2">
    <source>
        <dbReference type="Proteomes" id="UP001070176"/>
    </source>
</evidence>
<dbReference type="Proteomes" id="UP001070176">
    <property type="component" value="Unassembled WGS sequence"/>
</dbReference>